<sequence>MVMKVVELENLLLVARRVLDGMRKGSAAAANEMRRMIPELQRAADSGDSEFQELIGGIALEYLKDYGTAYYYLRAAAESGNASAQRGLAFMLFEGLGVQKDKRKAVKLFEAAAESGDRAAKFNLAGVLLRGDDATRDEERAVRLLREASDAGMDAASRQLGEIALAENDYFEARKVLSLAVGQGSYRALMNLGMMCRDGIGGDVDRVQALTCFLKLLDVGDGDGLHEAHAMVPEMTDQEVKEAALKAGRVSEGGVLIGNRRKYSY</sequence>
<dbReference type="Gene3D" id="1.25.40.10">
    <property type="entry name" value="Tetratricopeptide repeat domain"/>
    <property type="match status" value="1"/>
</dbReference>
<dbReference type="PANTHER" id="PTHR11102">
    <property type="entry name" value="SEL-1-LIKE PROTEIN"/>
    <property type="match status" value="1"/>
</dbReference>
<dbReference type="InterPro" id="IPR011990">
    <property type="entry name" value="TPR-like_helical_dom_sf"/>
</dbReference>
<evidence type="ECO:0000313" key="1">
    <source>
        <dbReference type="EMBL" id="WLQ36899.1"/>
    </source>
</evidence>
<dbReference type="InterPro" id="IPR006597">
    <property type="entry name" value="Sel1-like"/>
</dbReference>
<keyword evidence="2" id="KW-1185">Reference proteome</keyword>
<dbReference type="PANTHER" id="PTHR11102:SF160">
    <property type="entry name" value="ERAD-ASSOCIATED E3 UBIQUITIN-PROTEIN LIGASE COMPONENT HRD3"/>
    <property type="match status" value="1"/>
</dbReference>
<dbReference type="SUPFAM" id="SSF81901">
    <property type="entry name" value="HCP-like"/>
    <property type="match status" value="1"/>
</dbReference>
<reference evidence="1 2" key="1">
    <citation type="submission" date="2023-03" db="EMBL/GenBank/DDBJ databases">
        <title>Isolation and description of six Streptomyces strains from soil environments, able to metabolize different microbial glucans.</title>
        <authorList>
            <person name="Widen T."/>
            <person name="Larsbrink J."/>
        </authorList>
    </citation>
    <scope>NUCLEOTIDE SEQUENCE [LARGE SCALE GENOMIC DNA]</scope>
    <source>
        <strain evidence="1 2">Mut1</strain>
    </source>
</reference>
<dbReference type="EMBL" id="CP120997">
    <property type="protein sequence ID" value="WLQ36899.1"/>
    <property type="molecule type" value="Genomic_DNA"/>
</dbReference>
<proteinExistence type="predicted"/>
<dbReference type="InterPro" id="IPR050767">
    <property type="entry name" value="Sel1_AlgK"/>
</dbReference>
<dbReference type="RefSeq" id="WP_306058613.1">
    <property type="nucleotide sequence ID" value="NZ_CP120997.1"/>
</dbReference>
<protein>
    <submittedName>
        <fullName evidence="1">Tetratricopeptide repeat protein</fullName>
    </submittedName>
</protein>
<organism evidence="1 2">
    <name type="scientific">Streptomyces castrisilvae</name>
    <dbReference type="NCBI Taxonomy" id="3033811"/>
    <lineage>
        <taxon>Bacteria</taxon>
        <taxon>Bacillati</taxon>
        <taxon>Actinomycetota</taxon>
        <taxon>Actinomycetes</taxon>
        <taxon>Kitasatosporales</taxon>
        <taxon>Streptomycetaceae</taxon>
        <taxon>Streptomyces</taxon>
    </lineage>
</organism>
<dbReference type="Proteomes" id="UP001239522">
    <property type="component" value="Chromosome"/>
</dbReference>
<name>A0ABY9HS00_9ACTN</name>
<gene>
    <name evidence="1" type="ORF">P8A18_27235</name>
</gene>
<dbReference type="Pfam" id="PF08238">
    <property type="entry name" value="Sel1"/>
    <property type="match status" value="4"/>
</dbReference>
<accession>A0ABY9HS00</accession>
<evidence type="ECO:0000313" key="2">
    <source>
        <dbReference type="Proteomes" id="UP001239522"/>
    </source>
</evidence>
<dbReference type="SMART" id="SM00671">
    <property type="entry name" value="SEL1"/>
    <property type="match status" value="4"/>
</dbReference>